<protein>
    <submittedName>
        <fullName evidence="1">Uncharacterized protein</fullName>
    </submittedName>
</protein>
<keyword evidence="2" id="KW-1185">Reference proteome</keyword>
<dbReference type="KEGG" id="cep:Cri9333_4181"/>
<evidence type="ECO:0000313" key="2">
    <source>
        <dbReference type="Proteomes" id="UP000010472"/>
    </source>
</evidence>
<sequence>MNSKYRLKELIKNVIRFSINQSVEKFCLKRNPKPHVRSGECFEIMFYWQIYEQMTGKIVKSTSIDTLIEIALEEWLERVDN</sequence>
<dbReference type="STRING" id="1173022.Cri9333_4181"/>
<dbReference type="AlphaFoldDB" id="K9W3N7"/>
<reference evidence="1 2" key="1">
    <citation type="submission" date="2012-06" db="EMBL/GenBank/DDBJ databases">
        <title>Finished chromosome of genome of Crinalium epipsammum PCC 9333.</title>
        <authorList>
            <consortium name="US DOE Joint Genome Institute"/>
            <person name="Gugger M."/>
            <person name="Coursin T."/>
            <person name="Rippka R."/>
            <person name="Tandeau De Marsac N."/>
            <person name="Huntemann M."/>
            <person name="Wei C.-L."/>
            <person name="Han J."/>
            <person name="Detter J.C."/>
            <person name="Han C."/>
            <person name="Tapia R."/>
            <person name="Davenport K."/>
            <person name="Daligault H."/>
            <person name="Erkkila T."/>
            <person name="Gu W."/>
            <person name="Munk A.C.C."/>
            <person name="Teshima H."/>
            <person name="Xu Y."/>
            <person name="Chain P."/>
            <person name="Chen A."/>
            <person name="Krypides N."/>
            <person name="Mavromatis K."/>
            <person name="Markowitz V."/>
            <person name="Szeto E."/>
            <person name="Ivanova N."/>
            <person name="Mikhailova N."/>
            <person name="Ovchinnikova G."/>
            <person name="Pagani I."/>
            <person name="Pati A."/>
            <person name="Goodwin L."/>
            <person name="Peters L."/>
            <person name="Pitluck S."/>
            <person name="Woyke T."/>
            <person name="Kerfeld C."/>
        </authorList>
    </citation>
    <scope>NUCLEOTIDE SEQUENCE [LARGE SCALE GENOMIC DNA]</scope>
    <source>
        <strain evidence="1 2">PCC 9333</strain>
    </source>
</reference>
<dbReference type="HOGENOM" id="CLU_2568088_0_0_3"/>
<organism evidence="1 2">
    <name type="scientific">Crinalium epipsammum PCC 9333</name>
    <dbReference type="NCBI Taxonomy" id="1173022"/>
    <lineage>
        <taxon>Bacteria</taxon>
        <taxon>Bacillati</taxon>
        <taxon>Cyanobacteriota</taxon>
        <taxon>Cyanophyceae</taxon>
        <taxon>Gomontiellales</taxon>
        <taxon>Gomontiellaceae</taxon>
        <taxon>Crinalium</taxon>
    </lineage>
</organism>
<dbReference type="EMBL" id="CP003620">
    <property type="protein sequence ID" value="AFZ14973.1"/>
    <property type="molecule type" value="Genomic_DNA"/>
</dbReference>
<accession>K9W3N7</accession>
<name>K9W3N7_9CYAN</name>
<proteinExistence type="predicted"/>
<evidence type="ECO:0000313" key="1">
    <source>
        <dbReference type="EMBL" id="AFZ14973.1"/>
    </source>
</evidence>
<gene>
    <name evidence="1" type="ORF">Cri9333_4181</name>
</gene>
<dbReference type="Proteomes" id="UP000010472">
    <property type="component" value="Chromosome"/>
</dbReference>